<reference evidence="2" key="1">
    <citation type="submission" date="2010-08" db="EMBL/GenBank/DDBJ databases">
        <authorList>
            <consortium name="Caenorhabditis japonica Sequencing Consortium"/>
            <person name="Wilson R.K."/>
        </authorList>
    </citation>
    <scope>NUCLEOTIDE SEQUENCE [LARGE SCALE GENOMIC DNA]</scope>
    <source>
        <strain evidence="2">DF5081</strain>
    </source>
</reference>
<proteinExistence type="predicted"/>
<evidence type="ECO:0000313" key="2">
    <source>
        <dbReference type="Proteomes" id="UP000005237"/>
    </source>
</evidence>
<evidence type="ECO:0000313" key="1">
    <source>
        <dbReference type="EnsemblMetazoa" id="CJA32484.1"/>
    </source>
</evidence>
<organism evidence="1 2">
    <name type="scientific">Caenorhabditis japonica</name>
    <dbReference type="NCBI Taxonomy" id="281687"/>
    <lineage>
        <taxon>Eukaryota</taxon>
        <taxon>Metazoa</taxon>
        <taxon>Ecdysozoa</taxon>
        <taxon>Nematoda</taxon>
        <taxon>Chromadorea</taxon>
        <taxon>Rhabditida</taxon>
        <taxon>Rhabditina</taxon>
        <taxon>Rhabditomorpha</taxon>
        <taxon>Rhabditoidea</taxon>
        <taxon>Rhabditidae</taxon>
        <taxon>Peloderinae</taxon>
        <taxon>Caenorhabditis</taxon>
    </lineage>
</organism>
<protein>
    <submittedName>
        <fullName evidence="1">Uncharacterized protein</fullName>
    </submittedName>
</protein>
<reference evidence="1" key="2">
    <citation type="submission" date="2022-06" db="UniProtKB">
        <authorList>
            <consortium name="EnsemblMetazoa"/>
        </authorList>
    </citation>
    <scope>IDENTIFICATION</scope>
    <source>
        <strain evidence="1">DF5081</strain>
    </source>
</reference>
<dbReference type="Proteomes" id="UP000005237">
    <property type="component" value="Unassembled WGS sequence"/>
</dbReference>
<sequence>MSHVNAILADSNSGRALPTILTYTSIAADTNSCKYCSLPYYTLRKPPLPSSPSVPNSFACAGQTVRVTWNPDREWRWKIDFHFGVHQNNHFDQDPVAIHRPPISHFYPFGGP</sequence>
<accession>A0A8R1EB36</accession>
<dbReference type="EnsemblMetazoa" id="CJA32484.1">
    <property type="protein sequence ID" value="CJA32484.1"/>
    <property type="gene ID" value="WBGene00208331"/>
</dbReference>
<dbReference type="AlphaFoldDB" id="A0A8R1EB36"/>
<keyword evidence="2" id="KW-1185">Reference proteome</keyword>
<name>A0A8R1EB36_CAEJA</name>